<sequence>MMFNPDKCEMIRITNKRNVIDKPYSIHGQTLKQTMRQSTWVLRSTTHSSVTVTSTQQQRRRTQQQPFSAGTYLTAHVTSRQHAIRHWSDTSSSMRRQYGTHTQRPSSASSKTANGEQPGSAQVTIATPAASLL</sequence>
<feature type="region of interest" description="Disordered" evidence="1">
    <location>
        <begin position="79"/>
        <end position="133"/>
    </location>
</feature>
<feature type="compositionally biased region" description="Polar residues" evidence="1">
    <location>
        <begin position="89"/>
        <end position="125"/>
    </location>
</feature>
<dbReference type="EMBL" id="JAIWYP010000001">
    <property type="protein sequence ID" value="KAH3887498.1"/>
    <property type="molecule type" value="Genomic_DNA"/>
</dbReference>
<dbReference type="AlphaFoldDB" id="A0A9D4N443"/>
<reference evidence="2" key="2">
    <citation type="submission" date="2020-11" db="EMBL/GenBank/DDBJ databases">
        <authorList>
            <person name="McCartney M.A."/>
            <person name="Auch B."/>
            <person name="Kono T."/>
            <person name="Mallez S."/>
            <person name="Becker A."/>
            <person name="Gohl D.M."/>
            <person name="Silverstein K.A.T."/>
            <person name="Koren S."/>
            <person name="Bechman K.B."/>
            <person name="Herman A."/>
            <person name="Abrahante J.E."/>
            <person name="Garbe J."/>
        </authorList>
    </citation>
    <scope>NUCLEOTIDE SEQUENCE</scope>
    <source>
        <strain evidence="2">Duluth1</strain>
        <tissue evidence="2">Whole animal</tissue>
    </source>
</reference>
<evidence type="ECO:0000313" key="2">
    <source>
        <dbReference type="EMBL" id="KAH3887498.1"/>
    </source>
</evidence>
<feature type="region of interest" description="Disordered" evidence="1">
    <location>
        <begin position="45"/>
        <end position="67"/>
    </location>
</feature>
<evidence type="ECO:0000256" key="1">
    <source>
        <dbReference type="SAM" id="MobiDB-lite"/>
    </source>
</evidence>
<organism evidence="2 3">
    <name type="scientific">Dreissena polymorpha</name>
    <name type="common">Zebra mussel</name>
    <name type="synonym">Mytilus polymorpha</name>
    <dbReference type="NCBI Taxonomy" id="45954"/>
    <lineage>
        <taxon>Eukaryota</taxon>
        <taxon>Metazoa</taxon>
        <taxon>Spiralia</taxon>
        <taxon>Lophotrochozoa</taxon>
        <taxon>Mollusca</taxon>
        <taxon>Bivalvia</taxon>
        <taxon>Autobranchia</taxon>
        <taxon>Heteroconchia</taxon>
        <taxon>Euheterodonta</taxon>
        <taxon>Imparidentia</taxon>
        <taxon>Neoheterodontei</taxon>
        <taxon>Myida</taxon>
        <taxon>Dreissenoidea</taxon>
        <taxon>Dreissenidae</taxon>
        <taxon>Dreissena</taxon>
    </lineage>
</organism>
<keyword evidence="3" id="KW-1185">Reference proteome</keyword>
<evidence type="ECO:0000313" key="3">
    <source>
        <dbReference type="Proteomes" id="UP000828390"/>
    </source>
</evidence>
<comment type="caution">
    <text evidence="2">The sequence shown here is derived from an EMBL/GenBank/DDBJ whole genome shotgun (WGS) entry which is preliminary data.</text>
</comment>
<feature type="compositionally biased region" description="Low complexity" evidence="1">
    <location>
        <begin position="45"/>
        <end position="57"/>
    </location>
</feature>
<gene>
    <name evidence="2" type="ORF">DPMN_011515</name>
</gene>
<name>A0A9D4N443_DREPO</name>
<reference evidence="2" key="1">
    <citation type="journal article" date="2019" name="bioRxiv">
        <title>The Genome of the Zebra Mussel, Dreissena polymorpha: A Resource for Invasive Species Research.</title>
        <authorList>
            <person name="McCartney M.A."/>
            <person name="Auch B."/>
            <person name="Kono T."/>
            <person name="Mallez S."/>
            <person name="Zhang Y."/>
            <person name="Obille A."/>
            <person name="Becker A."/>
            <person name="Abrahante J.E."/>
            <person name="Garbe J."/>
            <person name="Badalamenti J.P."/>
            <person name="Herman A."/>
            <person name="Mangelson H."/>
            <person name="Liachko I."/>
            <person name="Sullivan S."/>
            <person name="Sone E.D."/>
            <person name="Koren S."/>
            <person name="Silverstein K.A.T."/>
            <person name="Beckman K.B."/>
            <person name="Gohl D.M."/>
        </authorList>
    </citation>
    <scope>NUCLEOTIDE SEQUENCE</scope>
    <source>
        <strain evidence="2">Duluth1</strain>
        <tissue evidence="2">Whole animal</tissue>
    </source>
</reference>
<proteinExistence type="predicted"/>
<dbReference type="Proteomes" id="UP000828390">
    <property type="component" value="Unassembled WGS sequence"/>
</dbReference>
<accession>A0A9D4N443</accession>
<protein>
    <submittedName>
        <fullName evidence="2">Uncharacterized protein</fullName>
    </submittedName>
</protein>